<evidence type="ECO:0000256" key="2">
    <source>
        <dbReference type="ARBA" id="ARBA00022840"/>
    </source>
</evidence>
<keyword evidence="6" id="KW-1185">Reference proteome</keyword>
<keyword evidence="1" id="KW-0547">Nucleotide-binding</keyword>
<name>A0A0K9XM10_9ACTN</name>
<protein>
    <recommendedName>
        <fullName evidence="4">HTH luxR-type domain-containing protein</fullName>
    </recommendedName>
</protein>
<dbReference type="InterPro" id="IPR003593">
    <property type="entry name" value="AAA+_ATPase"/>
</dbReference>
<evidence type="ECO:0000313" key="5">
    <source>
        <dbReference type="EMBL" id="KNB54141.1"/>
    </source>
</evidence>
<dbReference type="GO" id="GO:0004016">
    <property type="term" value="F:adenylate cyclase activity"/>
    <property type="evidence" value="ECO:0007669"/>
    <property type="project" value="TreeGrafter"/>
</dbReference>
<accession>A0A0K9XM10</accession>
<dbReference type="GO" id="GO:0005737">
    <property type="term" value="C:cytoplasm"/>
    <property type="evidence" value="ECO:0007669"/>
    <property type="project" value="TreeGrafter"/>
</dbReference>
<dbReference type="Gene3D" id="1.10.10.10">
    <property type="entry name" value="Winged helix-like DNA-binding domain superfamily/Winged helix DNA-binding domain"/>
    <property type="match status" value="1"/>
</dbReference>
<evidence type="ECO:0000256" key="3">
    <source>
        <dbReference type="SAM" id="MobiDB-lite"/>
    </source>
</evidence>
<dbReference type="PANTHER" id="PTHR16305:SF35">
    <property type="entry name" value="TRANSCRIPTIONAL ACTIVATOR DOMAIN"/>
    <property type="match status" value="1"/>
</dbReference>
<dbReference type="Pfam" id="PF13191">
    <property type="entry name" value="AAA_16"/>
    <property type="match status" value="1"/>
</dbReference>
<dbReference type="SUPFAM" id="SSF52540">
    <property type="entry name" value="P-loop containing nucleoside triphosphate hydrolases"/>
    <property type="match status" value="1"/>
</dbReference>
<dbReference type="Pfam" id="PF00196">
    <property type="entry name" value="GerE"/>
    <property type="match status" value="1"/>
</dbReference>
<dbReference type="InterPro" id="IPR011990">
    <property type="entry name" value="TPR-like_helical_dom_sf"/>
</dbReference>
<dbReference type="Proteomes" id="UP000037288">
    <property type="component" value="Unassembled WGS sequence"/>
</dbReference>
<dbReference type="InterPro" id="IPR027417">
    <property type="entry name" value="P-loop_NTPase"/>
</dbReference>
<gene>
    <name evidence="5" type="ORF">AC230_06400</name>
</gene>
<dbReference type="Gene3D" id="1.25.40.10">
    <property type="entry name" value="Tetratricopeptide repeat domain"/>
    <property type="match status" value="1"/>
</dbReference>
<feature type="region of interest" description="Disordered" evidence="3">
    <location>
        <begin position="115"/>
        <end position="142"/>
    </location>
</feature>
<dbReference type="AlphaFoldDB" id="A0A0K9XM10"/>
<evidence type="ECO:0000259" key="4">
    <source>
        <dbReference type="PROSITE" id="PS50043"/>
    </source>
</evidence>
<dbReference type="SUPFAM" id="SSF46894">
    <property type="entry name" value="C-terminal effector domain of the bipartite response regulators"/>
    <property type="match status" value="1"/>
</dbReference>
<evidence type="ECO:0000256" key="1">
    <source>
        <dbReference type="ARBA" id="ARBA00022741"/>
    </source>
</evidence>
<proteinExistence type="predicted"/>
<dbReference type="InterPro" id="IPR041664">
    <property type="entry name" value="AAA_16"/>
</dbReference>
<dbReference type="GO" id="GO:0003677">
    <property type="term" value="F:DNA binding"/>
    <property type="evidence" value="ECO:0007669"/>
    <property type="project" value="InterPro"/>
</dbReference>
<dbReference type="PANTHER" id="PTHR16305">
    <property type="entry name" value="TESTICULAR SOLUBLE ADENYLYL CYCLASE"/>
    <property type="match status" value="1"/>
</dbReference>
<dbReference type="CDD" id="cd06170">
    <property type="entry name" value="LuxR_C_like"/>
    <property type="match status" value="1"/>
</dbReference>
<dbReference type="SUPFAM" id="SSF48452">
    <property type="entry name" value="TPR-like"/>
    <property type="match status" value="1"/>
</dbReference>
<dbReference type="InterPro" id="IPR036388">
    <property type="entry name" value="WH-like_DNA-bd_sf"/>
</dbReference>
<organism evidence="5 6">
    <name type="scientific">Streptomyces caatingaensis</name>
    <dbReference type="NCBI Taxonomy" id="1678637"/>
    <lineage>
        <taxon>Bacteria</taxon>
        <taxon>Bacillati</taxon>
        <taxon>Actinomycetota</taxon>
        <taxon>Actinomycetes</taxon>
        <taxon>Kitasatosporales</taxon>
        <taxon>Streptomycetaceae</taxon>
        <taxon>Streptomyces</taxon>
    </lineage>
</organism>
<dbReference type="InterPro" id="IPR016032">
    <property type="entry name" value="Sig_transdc_resp-reg_C-effctor"/>
</dbReference>
<dbReference type="InterPro" id="IPR000792">
    <property type="entry name" value="Tscrpt_reg_LuxR_C"/>
</dbReference>
<dbReference type="GO" id="GO:0006355">
    <property type="term" value="P:regulation of DNA-templated transcription"/>
    <property type="evidence" value="ECO:0007669"/>
    <property type="project" value="InterPro"/>
</dbReference>
<comment type="caution">
    <text evidence="5">The sequence shown here is derived from an EMBL/GenBank/DDBJ whole genome shotgun (WGS) entry which is preliminary data.</text>
</comment>
<dbReference type="PATRIC" id="fig|1678637.3.peg.1390"/>
<reference evidence="6" key="1">
    <citation type="submission" date="2015-07" db="EMBL/GenBank/DDBJ databases">
        <title>Draft genome sequence of Streptomyces sp. CMAA 1322, a bacterium isolated from Caatinga biome, from dry forest semiarid of Brazil.</title>
        <authorList>
            <person name="Santos S.N."/>
            <person name="Gacesa R."/>
            <person name="Taketani R.G."/>
            <person name="Long P.F."/>
            <person name="Melo I.S."/>
        </authorList>
    </citation>
    <scope>NUCLEOTIDE SEQUENCE [LARGE SCALE GENOMIC DNA]</scope>
    <source>
        <strain evidence="6">CMAA 1322</strain>
    </source>
</reference>
<feature type="compositionally biased region" description="Basic and acidic residues" evidence="3">
    <location>
        <begin position="132"/>
        <end position="141"/>
    </location>
</feature>
<keyword evidence="2" id="KW-0067">ATP-binding</keyword>
<dbReference type="SMART" id="SM00382">
    <property type="entry name" value="AAA"/>
    <property type="match status" value="1"/>
</dbReference>
<feature type="domain" description="HTH luxR-type" evidence="4">
    <location>
        <begin position="893"/>
        <end position="958"/>
    </location>
</feature>
<dbReference type="STRING" id="1678637.AC230_06400"/>
<dbReference type="GO" id="GO:0005524">
    <property type="term" value="F:ATP binding"/>
    <property type="evidence" value="ECO:0007669"/>
    <property type="project" value="UniProtKB-KW"/>
</dbReference>
<dbReference type="SMART" id="SM00421">
    <property type="entry name" value="HTH_LUXR"/>
    <property type="match status" value="1"/>
</dbReference>
<dbReference type="OrthoDB" id="3178131at2"/>
<dbReference type="PROSITE" id="PS50043">
    <property type="entry name" value="HTH_LUXR_2"/>
    <property type="match status" value="1"/>
</dbReference>
<dbReference type="EMBL" id="LFXA01000002">
    <property type="protein sequence ID" value="KNB54141.1"/>
    <property type="molecule type" value="Genomic_DNA"/>
</dbReference>
<dbReference type="RefSeq" id="WP_049714889.1">
    <property type="nucleotide sequence ID" value="NZ_LFXA01000002.1"/>
</dbReference>
<evidence type="ECO:0000313" key="6">
    <source>
        <dbReference type="Proteomes" id="UP000037288"/>
    </source>
</evidence>
<sequence length="963" mass="102099">MSNVEAPVPRLSETAVPGPEFACQADPAVFIEREEHLTGLRSTTVGQWAGAAGAVLIEGGAGCGKSAFLNAAVQQLTAAGSLVLCAGGAGPGSGPPDLLGQLVRNRSFPDDLRAGLERTPDGHLPVVPAAGRPDERPDRTGRPAQAQHLCAAFQAIARTSRLVIAIDDLHSVDDATRQYLLHAVRDSASGNVLLICTTNPCIRKDAPLLDADFLSLPRFHRIVLNPLTRNGLAEYLAASLGHPADDDLVDHCHTITGGNPLLLRSLLDEVREAAGQRTGAAPAHRAVGLVQPVVGGPFHRAALACLARVGAVSRESAAALAVLGEAGSPGRLAHVVRQDVAAAAWDLRLLGLTGLTNDAGRLRHPVIAAAALDTLPHDHRMALHLRTARLLYDEGAPALEIAGHLLAVGHGEDRWAVSVLCDAAEEALAGDDAKRATACLELAERMSAGARQRHPIGIRLAQVTWRINHAAASQRLAELVTDREEGRFAAPHTAMLARLLIARGRLGEAASALASLAGGEEPADRAPEDPCDFSALWASAEYPVPLARAARFVPQGQGDVVQAAAGAVPELKAAAAVWAWPGDGTGDSAAEAAEHALRHSPLTDTTLVLLTNAVRTLARAGRCDTAVFWCNKLLGETERRDAPGWHAELTAVQAEISLLLGMLHDAAHQAEAALASVPQGTESVFVGSPLATLIMAHTAMGRYDDALEKVNHPVPEALFHSVYGLGFMRARGHFHLATNRLLAAVNDFTTVGRLAERWGLDRPEILPWRNDAAQAFLRLGDGAKARQLVREQLAQCRSGSAQVRGAMLRTCARTVGGADRIRLLDEAAEALRTSGDRLELARALADLGRTHEAEGDTVRAGTLIRRAWRLAEECGAKALCDQIIPGGGEGEFAGKARGRLSESEMRVAVLAAHGNTNREIAAKLYVTVSTVEQHLTKVFRKLDITRRQQLRARLQEELRGPVA</sequence>
<dbReference type="PRINTS" id="PR00038">
    <property type="entry name" value="HTHLUXR"/>
</dbReference>